<keyword evidence="17" id="KW-0443">Lipid metabolism</keyword>
<sequence>MLSRTGRPFVQTVFGPIAKLFVKMGVSADAVTLTGTVLGVALSLTLLPTNRLVVGSLSLGGLALFDSIDGQIARLTNTSSKWGAFLDSTLDRITDVAIFSGLLAWAYLHGESGAMRTFLMIGLLAAMGTGSVVPYARARAEGLGMTASVGIAERADRLVIILFSALFVGLGLPQWVLLASAWYLAAAGLVTVVQRMAVVYRQAHETTE</sequence>
<comment type="caution">
    <text evidence="17">Lacks conserved residue(s) required for the propagation of feature annotation.</text>
</comment>
<dbReference type="InterPro" id="IPR048254">
    <property type="entry name" value="CDP_ALCOHOL_P_TRANSF_CS"/>
</dbReference>
<proteinExistence type="inferred from homology"/>
<evidence type="ECO:0000256" key="1">
    <source>
        <dbReference type="ARBA" id="ARBA00004651"/>
    </source>
</evidence>
<dbReference type="STRING" id="1823756.A4H34_08665"/>
<feature type="binding site" evidence="17">
    <location>
        <begin position="29"/>
        <end position="32"/>
    </location>
    <ligand>
        <name>a CDP-1,2-diacyl-sn-glycerol</name>
        <dbReference type="ChEBI" id="CHEBI:58332"/>
    </ligand>
</feature>
<protein>
    <recommendedName>
        <fullName evidence="14 17">Phosphatidylinositol phosphate synthase</fullName>
        <shortName evidence="17">PIP synthase</shortName>
        <ecNumber evidence="17">2.7.8.-</ecNumber>
    </recommendedName>
    <alternativeName>
        <fullName evidence="15 17">CDP-diacylglycerol--D-myo-inositol-3-phosphate 3-phosphatidyltransferase</fullName>
    </alternativeName>
</protein>
<dbReference type="InterPro" id="IPR043130">
    <property type="entry name" value="CDP-OH_PTrfase_TM_dom"/>
</dbReference>
<evidence type="ECO:0000256" key="11">
    <source>
        <dbReference type="ARBA" id="ARBA00022989"/>
    </source>
</evidence>
<accession>A0A179B1K4</accession>
<keyword evidence="12 17" id="KW-0472">Membrane</keyword>
<evidence type="ECO:0000256" key="3">
    <source>
        <dbReference type="ARBA" id="ARBA00005189"/>
    </source>
</evidence>
<evidence type="ECO:0000313" key="19">
    <source>
        <dbReference type="EMBL" id="OAP85179.1"/>
    </source>
</evidence>
<feature type="transmembrane region" description="Helical" evidence="17">
    <location>
        <begin position="20"/>
        <end position="46"/>
    </location>
</feature>
<dbReference type="Gene3D" id="1.20.120.1760">
    <property type="match status" value="1"/>
</dbReference>
<evidence type="ECO:0000256" key="6">
    <source>
        <dbReference type="ARBA" id="ARBA00022475"/>
    </source>
</evidence>
<feature type="binding site" evidence="17">
    <location>
        <position position="66"/>
    </location>
    <ligand>
        <name>Mg(2+)</name>
        <dbReference type="ChEBI" id="CHEBI:18420"/>
        <label>2</label>
    </ligand>
</feature>
<evidence type="ECO:0000256" key="4">
    <source>
        <dbReference type="ARBA" id="ARBA00010441"/>
    </source>
</evidence>
<comment type="catalytic activity">
    <reaction evidence="13 17">
        <text>1,2-di-(9Z-octadecenoyl)-sn-glycero-3-cytidine-5'-diphosphate + 1D-myo-inositol 3-phosphate = 1,2-di-(9Z-octadecenoyl)-sn-glycero-3-phospho-(1D-myo-inositol-3-phosphate) + CMP + H(+)</text>
        <dbReference type="Rhea" id="RHEA:61216"/>
        <dbReference type="ChEBI" id="CHEBI:15378"/>
        <dbReference type="ChEBI" id="CHEBI:58401"/>
        <dbReference type="ChEBI" id="CHEBI:60377"/>
        <dbReference type="ChEBI" id="CHEBI:85356"/>
        <dbReference type="ChEBI" id="CHEBI:144472"/>
    </reaction>
</comment>
<keyword evidence="7 17" id="KW-0808">Transferase</keyword>
<reference evidence="19 20" key="1">
    <citation type="submission" date="2016-04" db="EMBL/GenBank/DDBJ databases">
        <title>Peptidophaga gingivicola gen. nov., sp. nov., isolated from human subgingival plaque.</title>
        <authorList>
            <person name="Beall C.J."/>
            <person name="Mokrzan E.M."/>
            <person name="Griffen A.L."/>
            <person name="Leys E.J."/>
        </authorList>
    </citation>
    <scope>NUCLEOTIDE SEQUENCE [LARGE SCALE GENOMIC DNA]</scope>
    <source>
        <strain evidence="19 20">BA112</strain>
    </source>
</reference>
<comment type="pathway">
    <text evidence="3">Lipid metabolism.</text>
</comment>
<gene>
    <name evidence="19" type="ORF">A4H34_08665</name>
</gene>
<evidence type="ECO:0000256" key="12">
    <source>
        <dbReference type="ARBA" id="ARBA00023136"/>
    </source>
</evidence>
<keyword evidence="17" id="KW-1208">Phospholipid metabolism</keyword>
<feature type="transmembrane region" description="Helical" evidence="17">
    <location>
        <begin position="157"/>
        <end position="176"/>
    </location>
</feature>
<dbReference type="InterPro" id="IPR000462">
    <property type="entry name" value="CDP-OH_P_trans"/>
</dbReference>
<evidence type="ECO:0000256" key="15">
    <source>
        <dbReference type="ARBA" id="ARBA00033137"/>
    </source>
</evidence>
<dbReference type="UniPathway" id="UPA00220"/>
<keyword evidence="10 17" id="KW-0460">Magnesium</keyword>
<comment type="cofactor">
    <cofactor evidence="17">
        <name>Mg(2+)</name>
        <dbReference type="ChEBI" id="CHEBI:18420"/>
    </cofactor>
    <text evidence="17">Contains a di-nuclear catalytic Mg(2+) center.</text>
</comment>
<keyword evidence="8 17" id="KW-0812">Transmembrane</keyword>
<dbReference type="GO" id="GO:0000287">
    <property type="term" value="F:magnesium ion binding"/>
    <property type="evidence" value="ECO:0007669"/>
    <property type="project" value="UniProtKB-UniRule"/>
</dbReference>
<keyword evidence="17" id="KW-0444">Lipid biosynthesis</keyword>
<feature type="binding site" evidence="17">
    <location>
        <position position="87"/>
    </location>
    <ligand>
        <name>Mg(2+)</name>
        <dbReference type="ChEBI" id="CHEBI:18420"/>
        <label>1</label>
    </ligand>
</feature>
<comment type="catalytic activity">
    <reaction evidence="16 17">
        <text>a CDP-1,2-diacyl-sn-glycerol + 1D-myo-inositol 3-phosphate = a 1,2-diacyl-sn-glycero-3-phospho-(1D-myo-inositol-3-phosphate) + CMP + H(+)</text>
        <dbReference type="Rhea" id="RHEA:60504"/>
        <dbReference type="ChEBI" id="CHEBI:15378"/>
        <dbReference type="ChEBI" id="CHEBI:58088"/>
        <dbReference type="ChEBI" id="CHEBI:58332"/>
        <dbReference type="ChEBI" id="CHEBI:58401"/>
        <dbReference type="ChEBI" id="CHEBI:60377"/>
    </reaction>
</comment>
<keyword evidence="6 17" id="KW-1003">Cell membrane</keyword>
<dbReference type="Pfam" id="PF01066">
    <property type="entry name" value="CDP-OH_P_transf"/>
    <property type="match status" value="1"/>
</dbReference>
<evidence type="ECO:0000256" key="18">
    <source>
        <dbReference type="RuleBase" id="RU003750"/>
    </source>
</evidence>
<keyword evidence="9 17" id="KW-0479">Metal-binding</keyword>
<dbReference type="GO" id="GO:0008654">
    <property type="term" value="P:phospholipid biosynthetic process"/>
    <property type="evidence" value="ECO:0007669"/>
    <property type="project" value="UniProtKB-UniRule"/>
</dbReference>
<comment type="subcellular location">
    <subcellularLocation>
        <location evidence="1 17">Cell membrane</location>
        <topology evidence="1 17">Multi-pass membrane protein</topology>
    </subcellularLocation>
</comment>
<feature type="active site" description="Proton acceptor" evidence="17">
    <location>
        <position position="91"/>
    </location>
</feature>
<name>A0A179B1K4_9ACTO</name>
<feature type="transmembrane region" description="Helical" evidence="17">
    <location>
        <begin position="114"/>
        <end position="136"/>
    </location>
</feature>
<dbReference type="NCBIfam" id="NF045883">
    <property type="entry name" value="PIPSynth"/>
    <property type="match status" value="1"/>
</dbReference>
<dbReference type="PROSITE" id="PS00379">
    <property type="entry name" value="CDP_ALCOHOL_P_TRANSF"/>
    <property type="match status" value="1"/>
</dbReference>
<dbReference type="Proteomes" id="UP000078368">
    <property type="component" value="Unassembled WGS sequence"/>
</dbReference>
<comment type="function">
    <text evidence="17">Catalyzes the conjugation of the 1'-hydroxyl group of D-myo-inositol-3-phosphate (also named L-myo-inositol-1-phosphate) with a lipid tail of cytidine diphosphate diacylglycerol (CDP-DAG), forming phosphatidylinositol phosphate (PIP) and CMP. PIP is a precursor of phosphatidylinositol (PI) which is an essential lipid required for cell wall formation.</text>
</comment>
<comment type="subunit">
    <text evidence="5 17">Homodimer.</text>
</comment>
<comment type="pathway">
    <text evidence="2 17">Phospholipid metabolism; phosphatidylinositol phosphate biosynthesis.</text>
</comment>
<feature type="binding site" evidence="17">
    <location>
        <position position="66"/>
    </location>
    <ligand>
        <name>Mg(2+)</name>
        <dbReference type="ChEBI" id="CHEBI:18420"/>
        <label>1</label>
    </ligand>
</feature>
<evidence type="ECO:0000256" key="17">
    <source>
        <dbReference type="HAMAP-Rule" id="MF_02241"/>
    </source>
</evidence>
<keyword evidence="20" id="KW-1185">Reference proteome</keyword>
<dbReference type="AlphaFoldDB" id="A0A179B1K4"/>
<dbReference type="OrthoDB" id="116551at2"/>
<evidence type="ECO:0000256" key="9">
    <source>
        <dbReference type="ARBA" id="ARBA00022723"/>
    </source>
</evidence>
<evidence type="ECO:0000256" key="10">
    <source>
        <dbReference type="ARBA" id="ARBA00022842"/>
    </source>
</evidence>
<comment type="similarity">
    <text evidence="4 17 18">Belongs to the CDP-alcohol phosphatidyltransferase class-I family.</text>
</comment>
<dbReference type="EMBL" id="LVZK01000003">
    <property type="protein sequence ID" value="OAP85179.1"/>
    <property type="molecule type" value="Genomic_DNA"/>
</dbReference>
<dbReference type="HAMAP" id="MF_02241">
    <property type="entry name" value="PIP_synthase"/>
    <property type="match status" value="1"/>
</dbReference>
<feature type="binding site" evidence="17">
    <location>
        <position position="74"/>
    </location>
    <ligand>
        <name>a CDP-1,2-diacyl-sn-glycerol</name>
        <dbReference type="ChEBI" id="CHEBI:58332"/>
    </ligand>
</feature>
<keyword evidence="11 17" id="KW-1133">Transmembrane helix</keyword>
<feature type="binding site" evidence="17">
    <location>
        <position position="80"/>
    </location>
    <ligand>
        <name>a CDP-1,2-diacyl-sn-glycerol</name>
        <dbReference type="ChEBI" id="CHEBI:58332"/>
    </ligand>
</feature>
<evidence type="ECO:0000256" key="14">
    <source>
        <dbReference type="ARBA" id="ARBA00024082"/>
    </source>
</evidence>
<feature type="binding site" evidence="17">
    <location>
        <position position="70"/>
    </location>
    <ligand>
        <name>a CDP-1,2-diacyl-sn-glycerol</name>
        <dbReference type="ChEBI" id="CHEBI:58332"/>
    </ligand>
</feature>
<evidence type="ECO:0000256" key="13">
    <source>
        <dbReference type="ARBA" id="ARBA00023935"/>
    </source>
</evidence>
<evidence type="ECO:0000256" key="7">
    <source>
        <dbReference type="ARBA" id="ARBA00022679"/>
    </source>
</evidence>
<keyword evidence="17" id="KW-0594">Phospholipid biosynthesis</keyword>
<dbReference type="GO" id="GO:0005886">
    <property type="term" value="C:plasma membrane"/>
    <property type="evidence" value="ECO:0007669"/>
    <property type="project" value="UniProtKB-SubCell"/>
</dbReference>
<feature type="binding site" evidence="17">
    <location>
        <position position="87"/>
    </location>
    <ligand>
        <name>Mg(2+)</name>
        <dbReference type="ChEBI" id="CHEBI:18420"/>
        <label>2</label>
    </ligand>
</feature>
<dbReference type="InterPro" id="IPR044268">
    <property type="entry name" value="PIP_synthase_PgsA1"/>
</dbReference>
<dbReference type="EC" id="2.7.8.-" evidence="17"/>
<comment type="caution">
    <text evidence="19">The sequence shown here is derived from an EMBL/GenBank/DDBJ whole genome shotgun (WGS) entry which is preliminary data.</text>
</comment>
<feature type="binding site" evidence="17">
    <location>
        <position position="69"/>
    </location>
    <ligand>
        <name>Mg(2+)</name>
        <dbReference type="ChEBI" id="CHEBI:18420"/>
        <label>1</label>
    </ligand>
</feature>
<evidence type="ECO:0000256" key="16">
    <source>
        <dbReference type="ARBA" id="ARBA00048865"/>
    </source>
</evidence>
<organism evidence="19 20">
    <name type="scientific">Peptidiphaga gingivicola</name>
    <dbReference type="NCBI Taxonomy" id="2741497"/>
    <lineage>
        <taxon>Bacteria</taxon>
        <taxon>Bacillati</taxon>
        <taxon>Actinomycetota</taxon>
        <taxon>Actinomycetes</taxon>
        <taxon>Actinomycetales</taxon>
        <taxon>Actinomycetaceae</taxon>
        <taxon>Peptidiphaga</taxon>
    </lineage>
</organism>
<feature type="binding site" evidence="17">
    <location>
        <position position="91"/>
    </location>
    <ligand>
        <name>Mg(2+)</name>
        <dbReference type="ChEBI" id="CHEBI:18420"/>
        <label>2</label>
    </ligand>
</feature>
<evidence type="ECO:0000256" key="8">
    <source>
        <dbReference type="ARBA" id="ARBA00022692"/>
    </source>
</evidence>
<dbReference type="GO" id="GO:0016780">
    <property type="term" value="F:phosphotransferase activity, for other substituted phosphate groups"/>
    <property type="evidence" value="ECO:0007669"/>
    <property type="project" value="UniProtKB-UniRule"/>
</dbReference>
<dbReference type="RefSeq" id="WP_064231835.1">
    <property type="nucleotide sequence ID" value="NZ_LVZK01000003.1"/>
</dbReference>
<evidence type="ECO:0000256" key="5">
    <source>
        <dbReference type="ARBA" id="ARBA00011738"/>
    </source>
</evidence>
<evidence type="ECO:0000256" key="2">
    <source>
        <dbReference type="ARBA" id="ARBA00004805"/>
    </source>
</evidence>
<evidence type="ECO:0000313" key="20">
    <source>
        <dbReference type="Proteomes" id="UP000078368"/>
    </source>
</evidence>